<dbReference type="Proteomes" id="UP000266861">
    <property type="component" value="Unassembled WGS sequence"/>
</dbReference>
<dbReference type="AlphaFoldDB" id="A0A397IZG9"/>
<gene>
    <name evidence="1" type="ORF">Glove_168g52</name>
</gene>
<accession>A0A397IZG9</accession>
<protein>
    <submittedName>
        <fullName evidence="1">Uncharacterized protein</fullName>
    </submittedName>
</protein>
<sequence length="104" mass="12071">MKVTIKPLLICQPGSSHAYQMEKIVLIYHIVIYQKITSNGENGMVVHIQMLNDLIDYFVTIMSGKIDLKKVLQNRDFTEESQNLLQALRIKQMQPNHIIVFLMI</sequence>
<evidence type="ECO:0000313" key="2">
    <source>
        <dbReference type="Proteomes" id="UP000266861"/>
    </source>
</evidence>
<name>A0A397IZG9_9GLOM</name>
<evidence type="ECO:0000313" key="1">
    <source>
        <dbReference type="EMBL" id="RHZ78070.1"/>
    </source>
</evidence>
<reference evidence="1 2" key="1">
    <citation type="submission" date="2018-08" db="EMBL/GenBank/DDBJ databases">
        <title>Genome and evolution of the arbuscular mycorrhizal fungus Diversispora epigaea (formerly Glomus versiforme) and its bacterial endosymbionts.</title>
        <authorList>
            <person name="Sun X."/>
            <person name="Fei Z."/>
            <person name="Harrison M."/>
        </authorList>
    </citation>
    <scope>NUCLEOTIDE SEQUENCE [LARGE SCALE GENOMIC DNA]</scope>
    <source>
        <strain evidence="1 2">IT104</strain>
    </source>
</reference>
<dbReference type="OrthoDB" id="372484at2759"/>
<proteinExistence type="predicted"/>
<organism evidence="1 2">
    <name type="scientific">Diversispora epigaea</name>
    <dbReference type="NCBI Taxonomy" id="1348612"/>
    <lineage>
        <taxon>Eukaryota</taxon>
        <taxon>Fungi</taxon>
        <taxon>Fungi incertae sedis</taxon>
        <taxon>Mucoromycota</taxon>
        <taxon>Glomeromycotina</taxon>
        <taxon>Glomeromycetes</taxon>
        <taxon>Diversisporales</taxon>
        <taxon>Diversisporaceae</taxon>
        <taxon>Diversispora</taxon>
    </lineage>
</organism>
<comment type="caution">
    <text evidence="1">The sequence shown here is derived from an EMBL/GenBank/DDBJ whole genome shotgun (WGS) entry which is preliminary data.</text>
</comment>
<dbReference type="EMBL" id="PQFF01000158">
    <property type="protein sequence ID" value="RHZ78070.1"/>
    <property type="molecule type" value="Genomic_DNA"/>
</dbReference>
<keyword evidence="2" id="KW-1185">Reference proteome</keyword>